<dbReference type="PANTHER" id="PTHR46438">
    <property type="entry name" value="ALPHA/BETA-HYDROLASES SUPERFAMILY PROTEIN"/>
    <property type="match status" value="1"/>
</dbReference>
<dbReference type="InterPro" id="IPR029058">
    <property type="entry name" value="AB_hydrolase_fold"/>
</dbReference>
<comment type="caution">
    <text evidence="2">The sequence shown here is derived from an EMBL/GenBank/DDBJ whole genome shotgun (WGS) entry which is preliminary data.</text>
</comment>
<organism evidence="2 3">
    <name type="scientific">Sphingomonas colocasiae</name>
    <dbReference type="NCBI Taxonomy" id="1848973"/>
    <lineage>
        <taxon>Bacteria</taxon>
        <taxon>Pseudomonadati</taxon>
        <taxon>Pseudomonadota</taxon>
        <taxon>Alphaproteobacteria</taxon>
        <taxon>Sphingomonadales</taxon>
        <taxon>Sphingomonadaceae</taxon>
        <taxon>Sphingomonas</taxon>
    </lineage>
</organism>
<evidence type="ECO:0000259" key="1">
    <source>
        <dbReference type="Pfam" id="PF00561"/>
    </source>
</evidence>
<dbReference type="GO" id="GO:0016787">
    <property type="term" value="F:hydrolase activity"/>
    <property type="evidence" value="ECO:0007669"/>
    <property type="project" value="UniProtKB-KW"/>
</dbReference>
<dbReference type="Pfam" id="PF00561">
    <property type="entry name" value="Abhydrolase_1"/>
    <property type="match status" value="1"/>
</dbReference>
<proteinExistence type="predicted"/>
<keyword evidence="2" id="KW-0378">Hydrolase</keyword>
<dbReference type="InterPro" id="IPR000073">
    <property type="entry name" value="AB_hydrolase_1"/>
</dbReference>
<dbReference type="Gene3D" id="3.40.50.1820">
    <property type="entry name" value="alpha/beta hydrolase"/>
    <property type="match status" value="1"/>
</dbReference>
<evidence type="ECO:0000313" key="2">
    <source>
        <dbReference type="EMBL" id="MBY8821674.1"/>
    </source>
</evidence>
<dbReference type="EMBL" id="JAINVV010000003">
    <property type="protein sequence ID" value="MBY8821674.1"/>
    <property type="molecule type" value="Genomic_DNA"/>
</dbReference>
<gene>
    <name evidence="2" type="ORF">K7G82_05180</name>
</gene>
<dbReference type="SUPFAM" id="SSF53474">
    <property type="entry name" value="alpha/beta-Hydrolases"/>
    <property type="match status" value="1"/>
</dbReference>
<dbReference type="Proteomes" id="UP000706039">
    <property type="component" value="Unassembled WGS sequence"/>
</dbReference>
<keyword evidence="3" id="KW-1185">Reference proteome</keyword>
<sequence length="280" mass="30681">MPAGNAIERSRPESRYLDAGGILTHYVEMGEGMPTILIHGGGAGADCWGNWRISMPLFAERCRAIAIDLVGFGRSDVPDPARFAYSQDDRDRQLAEFIVALDAGPVNLAGNSTGGLTSIGAAQLVPELVNKVILMGSAGIETGIITPLKALTEYDFTEQGIRRIIGSLANPAFTVSDDLVEYRHRLSVDRETRKGYSAFMGWIGSQGGLHRPEEFIAALKHQTLVFHGKDDAVVPVESAYRLLELIENSAGYIMPHCGHWAMMEYPEAFARHSLRFLFDD</sequence>
<evidence type="ECO:0000313" key="3">
    <source>
        <dbReference type="Proteomes" id="UP000706039"/>
    </source>
</evidence>
<protein>
    <submittedName>
        <fullName evidence="2">Alpha/beta hydrolase</fullName>
    </submittedName>
</protein>
<name>A0ABS7PL28_9SPHN</name>
<reference evidence="2 3" key="1">
    <citation type="submission" date="2021-08" db="EMBL/GenBank/DDBJ databases">
        <authorList>
            <person name="Tuo L."/>
        </authorList>
    </citation>
    <scope>NUCLEOTIDE SEQUENCE [LARGE SCALE GENOMIC DNA]</scope>
    <source>
        <strain evidence="2 3">JCM 31229</strain>
    </source>
</reference>
<accession>A0ABS7PL28</accession>
<dbReference type="PRINTS" id="PR00111">
    <property type="entry name" value="ABHYDROLASE"/>
</dbReference>
<feature type="domain" description="AB hydrolase-1" evidence="1">
    <location>
        <begin position="35"/>
        <end position="264"/>
    </location>
</feature>